<protein>
    <submittedName>
        <fullName evidence="2">Uncharacterized protein</fullName>
    </submittedName>
</protein>
<keyword evidence="1" id="KW-0472">Membrane</keyword>
<evidence type="ECO:0000256" key="1">
    <source>
        <dbReference type="SAM" id="Phobius"/>
    </source>
</evidence>
<dbReference type="AlphaFoldDB" id="A0A418YQT6"/>
<keyword evidence="1" id="KW-1133">Transmembrane helix</keyword>
<dbReference type="Proteomes" id="UP000283469">
    <property type="component" value="Unassembled WGS sequence"/>
</dbReference>
<keyword evidence="3" id="KW-1185">Reference proteome</keyword>
<proteinExistence type="predicted"/>
<evidence type="ECO:0000313" key="2">
    <source>
        <dbReference type="EMBL" id="RJG53838.1"/>
    </source>
</evidence>
<comment type="caution">
    <text evidence="2">The sequence shown here is derived from an EMBL/GenBank/DDBJ whole genome shotgun (WGS) entry which is preliminary data.</text>
</comment>
<keyword evidence="1" id="KW-0812">Transmembrane</keyword>
<dbReference type="OrthoDB" id="9904493at2"/>
<evidence type="ECO:0000313" key="3">
    <source>
        <dbReference type="Proteomes" id="UP000283469"/>
    </source>
</evidence>
<organism evidence="2 3">
    <name type="scientific">Sphingobium terrigena</name>
    <dbReference type="NCBI Taxonomy" id="2304063"/>
    <lineage>
        <taxon>Bacteria</taxon>
        <taxon>Pseudomonadati</taxon>
        <taxon>Pseudomonadota</taxon>
        <taxon>Alphaproteobacteria</taxon>
        <taxon>Sphingomonadales</taxon>
        <taxon>Sphingomonadaceae</taxon>
        <taxon>Sphingobium</taxon>
    </lineage>
</organism>
<accession>A0A418YQT6</accession>
<dbReference type="RefSeq" id="WP_119747898.1">
    <property type="nucleotide sequence ID" value="NZ_QVRA01000013.1"/>
</dbReference>
<dbReference type="EMBL" id="QVRA01000013">
    <property type="protein sequence ID" value="RJG53838.1"/>
    <property type="molecule type" value="Genomic_DNA"/>
</dbReference>
<name>A0A418YQT6_9SPHN</name>
<sequence>MKWLGGIITSLILLGLSTIFVAYLQPIVRAIAPEDGLKAEVELSRWQARPEKGETITEKHSDEKMISDARRDSFLLRDFYDFAAVTIDNPSSKVVENIRIRFSDGSGRDGLIVSDDGLTKMTLKDAEDFKIPNMKPGDRVKVFFWGERQFPKVLVSDQMKTFSSSGPFVTKFSAPSDNYYFETEDSPFFKFVDNWAGLAIGSIFALTIFFMGIGLHLNEKYYKRLLSDDTFYTSEKDRYEVDPKKFTPTISE</sequence>
<reference evidence="2 3" key="1">
    <citation type="submission" date="2018-08" db="EMBL/GenBank/DDBJ databases">
        <title>Sphingobium sp. EO9.</title>
        <authorList>
            <person name="Park Y."/>
            <person name="Kim K.H."/>
            <person name="Jeon C.O."/>
        </authorList>
    </citation>
    <scope>NUCLEOTIDE SEQUENCE [LARGE SCALE GENOMIC DNA]</scope>
    <source>
        <strain evidence="2 3">EO9</strain>
    </source>
</reference>
<feature type="transmembrane region" description="Helical" evidence="1">
    <location>
        <begin position="195"/>
        <end position="217"/>
    </location>
</feature>
<gene>
    <name evidence="2" type="ORF">D0Z70_15190</name>
</gene>